<name>A0A6T7WDY1_9EUKA</name>
<protein>
    <submittedName>
        <fullName evidence="2">Uncharacterized protein</fullName>
    </submittedName>
</protein>
<evidence type="ECO:0000313" key="1">
    <source>
        <dbReference type="EMBL" id="CAE2195050.1"/>
    </source>
</evidence>
<organism evidence="2">
    <name type="scientific">Prymnesium polylepis</name>
    <dbReference type="NCBI Taxonomy" id="72548"/>
    <lineage>
        <taxon>Eukaryota</taxon>
        <taxon>Haptista</taxon>
        <taxon>Haptophyta</taxon>
        <taxon>Prymnesiophyceae</taxon>
        <taxon>Prymnesiales</taxon>
        <taxon>Prymnesiaceae</taxon>
        <taxon>Prymnesium</taxon>
    </lineage>
</organism>
<sequence length="334" mass="37817">MSVRTGYIFRNYELPPDSKYLFDDNGGCYQGQVYRGQRHGLGVHRDADDGDTYYGTWCRGKFVKGDVEFDLDDCNYIRFFRGDGNPRWQGRKGVNGFWSNFEEEEIDERCAGANYYKKQEAMQPNVPYVHLSPTDGYVITSNKKLKNEYGLAIATYGGGQLRYCSAHAAYNVARNVRPELKGVRGASQNAFEKLLPGTFDPTDDPSIEDVQRVLGDFKVKTERLFNMSPHLLINIREGVLLVRLELWYDGQAEPGYHLTVYHAPSGAILDPDASDSKSTVVTDDDRVAHPANRKERADANIKAMRVFHATFPVPQKIRMLEVWRCDAICSSPCA</sequence>
<dbReference type="AlphaFoldDB" id="A0A6T7WDY1"/>
<reference evidence="2" key="1">
    <citation type="submission" date="2021-01" db="EMBL/GenBank/DDBJ databases">
        <authorList>
            <person name="Corre E."/>
            <person name="Pelletier E."/>
            <person name="Niang G."/>
            <person name="Scheremetjew M."/>
            <person name="Finn R."/>
            <person name="Kale V."/>
            <person name="Holt S."/>
            <person name="Cochrane G."/>
            <person name="Meng A."/>
            <person name="Brown T."/>
            <person name="Cohen L."/>
        </authorList>
    </citation>
    <scope>NUCLEOTIDE SEQUENCE</scope>
    <source>
        <strain evidence="2">UIO037</strain>
    </source>
</reference>
<dbReference type="EMBL" id="HBKO01000788">
    <property type="protein sequence ID" value="CAE2195050.1"/>
    <property type="molecule type" value="Transcribed_RNA"/>
</dbReference>
<dbReference type="SUPFAM" id="SSF82185">
    <property type="entry name" value="Histone H3 K4-specific methyltransferase SET7/9 N-terminal domain"/>
    <property type="match status" value="1"/>
</dbReference>
<gene>
    <name evidence="1" type="ORF">CPOL0286_LOCUS403</name>
    <name evidence="2" type="ORF">CPOL0286_LOCUS404</name>
</gene>
<evidence type="ECO:0000313" key="2">
    <source>
        <dbReference type="EMBL" id="CAE2195051.1"/>
    </source>
</evidence>
<proteinExistence type="predicted"/>
<accession>A0A6T7WDY1</accession>
<dbReference type="Gene3D" id="2.20.110.10">
    <property type="entry name" value="Histone H3 K4-specific methyltransferase SET7/9 N-terminal domain"/>
    <property type="match status" value="1"/>
</dbReference>
<dbReference type="EMBL" id="HBKO01000789">
    <property type="protein sequence ID" value="CAE2195051.1"/>
    <property type="molecule type" value="Transcribed_RNA"/>
</dbReference>